<organism evidence="2 3">
    <name type="scientific">Pseudonocardia endophytica</name>
    <dbReference type="NCBI Taxonomy" id="401976"/>
    <lineage>
        <taxon>Bacteria</taxon>
        <taxon>Bacillati</taxon>
        <taxon>Actinomycetota</taxon>
        <taxon>Actinomycetes</taxon>
        <taxon>Pseudonocardiales</taxon>
        <taxon>Pseudonocardiaceae</taxon>
        <taxon>Pseudonocardia</taxon>
    </lineage>
</organism>
<feature type="region of interest" description="Disordered" evidence="1">
    <location>
        <begin position="198"/>
        <end position="226"/>
    </location>
</feature>
<reference evidence="2 3" key="1">
    <citation type="submission" date="2019-03" db="EMBL/GenBank/DDBJ databases">
        <title>Sequencing the genomes of 1000 actinobacteria strains.</title>
        <authorList>
            <person name="Klenk H.-P."/>
        </authorList>
    </citation>
    <scope>NUCLEOTIDE SEQUENCE [LARGE SCALE GENOMIC DNA]</scope>
    <source>
        <strain evidence="2 3">DSM 44969</strain>
    </source>
</reference>
<gene>
    <name evidence="2" type="ORF">EV378_0197</name>
</gene>
<dbReference type="EMBL" id="SMFZ01000001">
    <property type="protein sequence ID" value="TCK24425.1"/>
    <property type="molecule type" value="Genomic_DNA"/>
</dbReference>
<dbReference type="OrthoDB" id="3701084at2"/>
<proteinExistence type="predicted"/>
<evidence type="ECO:0000313" key="2">
    <source>
        <dbReference type="EMBL" id="TCK24425.1"/>
    </source>
</evidence>
<dbReference type="RefSeq" id="WP_132420869.1">
    <property type="nucleotide sequence ID" value="NZ_SMFZ01000001.1"/>
</dbReference>
<accession>A0A4R1HU22</accession>
<sequence>MRFGNQEDTVQLPAAFGVTDEDPRIADARRRWRAAGDRLWPIALSDGASYELAAQAVGEIVDALREHAGSLEELVALEAAPSALLSGLGATGERAVVQPELLAAACSLRGDELAAARARWRRAERIAAARADGLTWVEVDRSATRVAEMHLATGTTIVATADPYLGDEPFRISEMVLDTVSGEPLAGPDGVDTAFATTAEWEADRERRRREISERLDTRDRDGSDS</sequence>
<evidence type="ECO:0000313" key="3">
    <source>
        <dbReference type="Proteomes" id="UP000295560"/>
    </source>
</evidence>
<comment type="caution">
    <text evidence="2">The sequence shown here is derived from an EMBL/GenBank/DDBJ whole genome shotgun (WGS) entry which is preliminary data.</text>
</comment>
<protein>
    <submittedName>
        <fullName evidence="2">Uncharacterized protein</fullName>
    </submittedName>
</protein>
<evidence type="ECO:0000256" key="1">
    <source>
        <dbReference type="SAM" id="MobiDB-lite"/>
    </source>
</evidence>
<dbReference type="AlphaFoldDB" id="A0A4R1HU22"/>
<name>A0A4R1HU22_PSEEN</name>
<feature type="compositionally biased region" description="Basic and acidic residues" evidence="1">
    <location>
        <begin position="202"/>
        <end position="226"/>
    </location>
</feature>
<keyword evidence="3" id="KW-1185">Reference proteome</keyword>
<dbReference type="Proteomes" id="UP000295560">
    <property type="component" value="Unassembled WGS sequence"/>
</dbReference>